<evidence type="ECO:0000313" key="3">
    <source>
        <dbReference type="Proteomes" id="UP001245285"/>
    </source>
</evidence>
<keyword evidence="3" id="KW-1185">Reference proteome</keyword>
<comment type="caution">
    <text evidence="2">The sequence shown here is derived from an EMBL/GenBank/DDBJ whole genome shotgun (WGS) entry which is preliminary data.</text>
</comment>
<keyword evidence="1" id="KW-0472">Membrane</keyword>
<organism evidence="2 3">
    <name type="scientific">Autumnicola lenta</name>
    <dbReference type="NCBI Taxonomy" id="3075593"/>
    <lineage>
        <taxon>Bacteria</taxon>
        <taxon>Pseudomonadati</taxon>
        <taxon>Bacteroidota</taxon>
        <taxon>Flavobacteriia</taxon>
        <taxon>Flavobacteriales</taxon>
        <taxon>Flavobacteriaceae</taxon>
        <taxon>Autumnicola</taxon>
    </lineage>
</organism>
<evidence type="ECO:0000313" key="2">
    <source>
        <dbReference type="EMBL" id="MDT0648404.1"/>
    </source>
</evidence>
<accession>A0ABU3CPX0</accession>
<feature type="transmembrane region" description="Helical" evidence="1">
    <location>
        <begin position="120"/>
        <end position="144"/>
    </location>
</feature>
<keyword evidence="1" id="KW-1133">Transmembrane helix</keyword>
<protein>
    <recommendedName>
        <fullName evidence="4">DUF559 domain-containing protein</fullName>
    </recommendedName>
</protein>
<proteinExistence type="predicted"/>
<dbReference type="Proteomes" id="UP001245285">
    <property type="component" value="Unassembled WGS sequence"/>
</dbReference>
<sequence length="408" mass="48681">MREIDLNKIEEIYPYIYIPEIIKNHINDGYNKSEKLDYLNIKKPVKENNPKLCENLPYYFTNSPQPIKIDNILELEYDSINEDLENYTFCLGEYPLPKKPILYHVEKQEKIDFETSFANILHTLILLPIFGFGLYFIFAVFGPLFITFEERREMSVWPFLIIGSSSLYLILLAYAVFHKDSEVFTKYIKVKRSILEESVRINLLDQYKQKVKEIEETFNKNYKKELIDFEITYAQNSQLAEMGILKNKLSENPIPLIDNRNFKKGKSELHFLEYLYKNFGRNVFTDYSPDIGKNPFQPDFIVFDCEINFYLDIEIDEPYSLLDGTTIHHDRTKDEERNRFFNGINWGVIRFTERQVMQKPDECCYIISSVLEAIKNRNTVIKHNLEIENFWTHEEALIMKMKDYRNSY</sequence>
<evidence type="ECO:0000256" key="1">
    <source>
        <dbReference type="SAM" id="Phobius"/>
    </source>
</evidence>
<name>A0ABU3CPX0_9FLAO</name>
<dbReference type="EMBL" id="JAVRHO010000043">
    <property type="protein sequence ID" value="MDT0648404.1"/>
    <property type="molecule type" value="Genomic_DNA"/>
</dbReference>
<dbReference type="RefSeq" id="WP_311496496.1">
    <property type="nucleotide sequence ID" value="NZ_JAVRHO010000043.1"/>
</dbReference>
<gene>
    <name evidence="2" type="ORF">RM545_17060</name>
</gene>
<reference evidence="2 3" key="1">
    <citation type="submission" date="2023-09" db="EMBL/GenBank/DDBJ databases">
        <authorList>
            <person name="Rey-Velasco X."/>
        </authorList>
    </citation>
    <scope>NUCLEOTIDE SEQUENCE [LARGE SCALE GENOMIC DNA]</scope>
    <source>
        <strain evidence="2 3">F260</strain>
    </source>
</reference>
<feature type="transmembrane region" description="Helical" evidence="1">
    <location>
        <begin position="156"/>
        <end position="177"/>
    </location>
</feature>
<keyword evidence="1" id="KW-0812">Transmembrane</keyword>
<evidence type="ECO:0008006" key="4">
    <source>
        <dbReference type="Google" id="ProtNLM"/>
    </source>
</evidence>